<evidence type="ECO:0000313" key="4">
    <source>
        <dbReference type="EMBL" id="MCU6705900.1"/>
    </source>
</evidence>
<dbReference type="EMBL" id="JAOQJZ010000007">
    <property type="protein sequence ID" value="MCU6705900.1"/>
    <property type="molecule type" value="Genomic_DNA"/>
</dbReference>
<organism evidence="4 5">
    <name type="scientific">Hominimerdicola aceti</name>
    <dbReference type="NCBI Taxonomy" id="2981726"/>
    <lineage>
        <taxon>Bacteria</taxon>
        <taxon>Bacillati</taxon>
        <taxon>Bacillota</taxon>
        <taxon>Clostridia</taxon>
        <taxon>Eubacteriales</taxon>
        <taxon>Oscillospiraceae</taxon>
        <taxon>Hominimerdicola</taxon>
    </lineage>
</organism>
<dbReference type="Proteomes" id="UP001208131">
    <property type="component" value="Unassembled WGS sequence"/>
</dbReference>
<evidence type="ECO:0000256" key="1">
    <source>
        <dbReference type="SAM" id="MobiDB-lite"/>
    </source>
</evidence>
<keyword evidence="2" id="KW-0472">Membrane</keyword>
<evidence type="ECO:0000259" key="3">
    <source>
        <dbReference type="Pfam" id="PF13240"/>
    </source>
</evidence>
<evidence type="ECO:0000256" key="2">
    <source>
        <dbReference type="SAM" id="Phobius"/>
    </source>
</evidence>
<feature type="region of interest" description="Disordered" evidence="1">
    <location>
        <begin position="58"/>
        <end position="106"/>
    </location>
</feature>
<keyword evidence="2" id="KW-0812">Transmembrane</keyword>
<feature type="transmembrane region" description="Helical" evidence="2">
    <location>
        <begin position="117"/>
        <end position="137"/>
    </location>
</feature>
<keyword evidence="2" id="KW-1133">Transmembrane helix</keyword>
<feature type="domain" description="Zinc-ribbon" evidence="3">
    <location>
        <begin position="4"/>
        <end position="24"/>
    </location>
</feature>
<name>A0AAE3LHW9_9FIRM</name>
<comment type="caution">
    <text evidence="4">The sequence shown here is derived from an EMBL/GenBank/DDBJ whole genome shotgun (WGS) entry which is preliminary data.</text>
</comment>
<feature type="compositionally biased region" description="Basic and acidic residues" evidence="1">
    <location>
        <begin position="58"/>
        <end position="97"/>
    </location>
</feature>
<gene>
    <name evidence="4" type="ORF">OCV57_08175</name>
</gene>
<reference evidence="4 5" key="1">
    <citation type="journal article" date="2021" name="ISME Commun">
        <title>Automated analysis of genomic sequences facilitates high-throughput and comprehensive description of bacteria.</title>
        <authorList>
            <person name="Hitch T.C.A."/>
        </authorList>
    </citation>
    <scope>NUCLEOTIDE SEQUENCE [LARGE SCALE GENOMIC DNA]</scope>
    <source>
        <strain evidence="4 5">Sanger_31</strain>
    </source>
</reference>
<dbReference type="RefSeq" id="WP_267301114.1">
    <property type="nucleotide sequence ID" value="NZ_JAOQJZ010000007.1"/>
</dbReference>
<protein>
    <submittedName>
        <fullName evidence="4">Zinc-ribbon domain-containing protein</fullName>
    </submittedName>
</protein>
<proteinExistence type="predicted"/>
<evidence type="ECO:0000313" key="5">
    <source>
        <dbReference type="Proteomes" id="UP001208131"/>
    </source>
</evidence>
<dbReference type="Pfam" id="PF13240">
    <property type="entry name" value="Zn_Ribbon_1"/>
    <property type="match status" value="1"/>
</dbReference>
<dbReference type="AlphaFoldDB" id="A0AAE3LHW9"/>
<dbReference type="InterPro" id="IPR026870">
    <property type="entry name" value="Zinc_ribbon_dom"/>
</dbReference>
<sequence>MSRHCTFCGSKLEDGAKICTNCGKMVPIASSTQRRGEQEFIDRSRIQGIPKRVYEHPKRAEAEERMRREQEARRVKRVRETERNREMSAADYRRTPTEHSSSGKENYGKGKKILKTLLKIAVVILVIYFAIAFVRIFSVRHSTYDFDTEMKLASENYGEAVDAYFKDGKWKYNVFKNQVSYEGTSESGDDYVMIFGKNDGQTVVRQMTKNSKKVASDSIMNDVMGMFMFEKKVTG</sequence>
<accession>A0AAE3LHW9</accession>
<keyword evidence="5" id="KW-1185">Reference proteome</keyword>